<reference evidence="3 4" key="1">
    <citation type="journal article" date="2019" name="Int. J. Syst. Evol. Microbiol.">
        <title>Rufibacter sediminis sp. nov., isolated from freshwater lake sediment.</title>
        <authorList>
            <person name="Qu J.H."/>
            <person name="Zhang L.J."/>
            <person name="Fu Y.H."/>
            <person name="Li H.F."/>
        </authorList>
    </citation>
    <scope>NUCLEOTIDE SEQUENCE [LARGE SCALE GENOMIC DNA]</scope>
    <source>
        <strain evidence="3 4">H-1</strain>
    </source>
</reference>
<accession>A0ABR6VNH9</accession>
<feature type="transmembrane region" description="Helical" evidence="2">
    <location>
        <begin position="599"/>
        <end position="623"/>
    </location>
</feature>
<evidence type="ECO:0000313" key="3">
    <source>
        <dbReference type="EMBL" id="MBC3538742.1"/>
    </source>
</evidence>
<organism evidence="3 4">
    <name type="scientific">Rufibacter sediminis</name>
    <dbReference type="NCBI Taxonomy" id="2762756"/>
    <lineage>
        <taxon>Bacteria</taxon>
        <taxon>Pseudomonadati</taxon>
        <taxon>Bacteroidota</taxon>
        <taxon>Cytophagia</taxon>
        <taxon>Cytophagales</taxon>
        <taxon>Hymenobacteraceae</taxon>
        <taxon>Rufibacter</taxon>
    </lineage>
</organism>
<keyword evidence="1" id="KW-0175">Coiled coil</keyword>
<keyword evidence="2" id="KW-0472">Membrane</keyword>
<feature type="transmembrane region" description="Helical" evidence="2">
    <location>
        <begin position="572"/>
        <end position="593"/>
    </location>
</feature>
<dbReference type="Proteomes" id="UP000659698">
    <property type="component" value="Unassembled WGS sequence"/>
</dbReference>
<evidence type="ECO:0000256" key="1">
    <source>
        <dbReference type="SAM" id="Coils"/>
    </source>
</evidence>
<proteinExistence type="predicted"/>
<protein>
    <submittedName>
        <fullName evidence="3">Uncharacterized protein</fullName>
    </submittedName>
</protein>
<evidence type="ECO:0000256" key="2">
    <source>
        <dbReference type="SAM" id="Phobius"/>
    </source>
</evidence>
<sequence>MQYIDNCITLINSSFPQSFFQPNQLSTGQQGELLFLQNLKLKVDTLAFSVYEALHFTIITGDYINFNVAKTKLLELQQAVGSVGPVVEQGLLTAAGNLGQTLYNERLSHSFSYSFSGIINDSITLFRHLIQQIESELTNPELTSLFRTHQLDGGRESAVAQVTVALIGIEFETKVHYERLKLNLRIAAIDHKLIVAREPLSELLQIKEALGLPQATDPSYLLLLRDKCNFLLYKILKRLEEDDQRYFYTHDLQDKEVKKENLSINFYSSFKQLTDSHYQENERPNLVQKQRFQNFEPLFRNNALNLFSGFHTLIKYKKDFHPDLNKLDEVTKKFDLLVEQTIANQTHTHLFDSRASLISQNYAHNNCFSLCLQTCDIDSIKSRLKAIEELQDTTEVHNYFPFFYYASFLENKIKEAIPLAESKQDLNKIHQTIRLLGETLKKCFISYEWCKDRTLLAFQLPFNECIKPIIVQGTTINIFLSSSFILPLNYNTILLERDRLEREYLRLQTLYEVKQEIVQEKNEIKKQKEDLQNFINSHDRKQVEILSIFAAFVFFTAGSIKVFEKAVLFSEVVLFMLATAYSLGLFVILIWLITRNYSIPITWVHFVLIGCFLVFTLFLISYLMHVPWIHGIITFFDFTRQS</sequence>
<keyword evidence="2" id="KW-0812">Transmembrane</keyword>
<evidence type="ECO:0000313" key="4">
    <source>
        <dbReference type="Proteomes" id="UP000659698"/>
    </source>
</evidence>
<dbReference type="EMBL" id="JACOAF010000008">
    <property type="protein sequence ID" value="MBC3538742.1"/>
    <property type="molecule type" value="Genomic_DNA"/>
</dbReference>
<feature type="transmembrane region" description="Helical" evidence="2">
    <location>
        <begin position="545"/>
        <end position="563"/>
    </location>
</feature>
<comment type="caution">
    <text evidence="3">The sequence shown here is derived from an EMBL/GenBank/DDBJ whole genome shotgun (WGS) entry which is preliminary data.</text>
</comment>
<gene>
    <name evidence="3" type="ORF">H7U12_03555</name>
</gene>
<keyword evidence="2" id="KW-1133">Transmembrane helix</keyword>
<name>A0ABR6VNH9_9BACT</name>
<dbReference type="RefSeq" id="WP_186632990.1">
    <property type="nucleotide sequence ID" value="NZ_JACOAF010000008.1"/>
</dbReference>
<feature type="coiled-coil region" evidence="1">
    <location>
        <begin position="507"/>
        <end position="541"/>
    </location>
</feature>
<keyword evidence="4" id="KW-1185">Reference proteome</keyword>